<dbReference type="AlphaFoldDB" id="A0ABD4K3B4"/>
<sequence length="87" mass="9920">MTLRKQHQRTLEAIYRRPVSGTIEYKDFKALMLALGAELDESAAGSREGFTLRGEPRVFHRPHPKSTMDKGAVSEARQWLERLGIKP</sequence>
<evidence type="ECO:0000313" key="3">
    <source>
        <dbReference type="Proteomes" id="UP000662438"/>
    </source>
</evidence>
<comment type="caution">
    <text evidence="2">The sequence shown here is derived from an EMBL/GenBank/DDBJ whole genome shotgun (WGS) entry which is preliminary data.</text>
</comment>
<dbReference type="InterPro" id="IPR012933">
    <property type="entry name" value="HicA_mRNA_interferase"/>
</dbReference>
<gene>
    <name evidence="2" type="ORF">ISX34_22025</name>
</gene>
<protein>
    <submittedName>
        <fullName evidence="2">Type II toxin-antitoxin system HicA family toxin</fullName>
    </submittedName>
</protein>
<dbReference type="Pfam" id="PF07927">
    <property type="entry name" value="HicA_toxin"/>
    <property type="match status" value="1"/>
</dbReference>
<name>A0ABD4K3B4_9ENTR</name>
<reference evidence="2 3" key="1">
    <citation type="submission" date="2020-10" db="EMBL/GenBank/DDBJ databases">
        <title>Genomic surveiliance of eskapee pathogens from blood stream infections in KZN.</title>
        <authorList>
            <person name="Hetsa B.A."/>
            <person name="Amoako D.G."/>
            <person name="Akebe A.L.K."/>
            <person name="Essack S."/>
        </authorList>
    </citation>
    <scope>NUCLEOTIDE SEQUENCE [LARGE SCALE GENOMIC DNA]</scope>
    <source>
        <strain evidence="2 3">E6</strain>
    </source>
</reference>
<organism evidence="2 3">
    <name type="scientific">Enterobacter hormaechei</name>
    <dbReference type="NCBI Taxonomy" id="158836"/>
    <lineage>
        <taxon>Bacteria</taxon>
        <taxon>Pseudomonadati</taxon>
        <taxon>Pseudomonadota</taxon>
        <taxon>Gammaproteobacteria</taxon>
        <taxon>Enterobacterales</taxon>
        <taxon>Enterobacteriaceae</taxon>
        <taxon>Enterobacter</taxon>
        <taxon>Enterobacter cloacae complex</taxon>
    </lineage>
</organism>
<evidence type="ECO:0000256" key="1">
    <source>
        <dbReference type="SAM" id="MobiDB-lite"/>
    </source>
</evidence>
<feature type="region of interest" description="Disordered" evidence="1">
    <location>
        <begin position="54"/>
        <end position="73"/>
    </location>
</feature>
<proteinExistence type="predicted"/>
<accession>A0ABD4K3B4</accession>
<evidence type="ECO:0000313" key="2">
    <source>
        <dbReference type="EMBL" id="MBF1972516.1"/>
    </source>
</evidence>
<dbReference type="RefSeq" id="WP_045284289.1">
    <property type="nucleotide sequence ID" value="NZ_CP047718.1"/>
</dbReference>
<dbReference type="Proteomes" id="UP000662438">
    <property type="component" value="Unassembled WGS sequence"/>
</dbReference>
<dbReference type="EMBL" id="JADIXG010000046">
    <property type="protein sequence ID" value="MBF1972516.1"/>
    <property type="molecule type" value="Genomic_DNA"/>
</dbReference>